<proteinExistence type="inferred from homology"/>
<evidence type="ECO:0000256" key="1">
    <source>
        <dbReference type="ARBA" id="ARBA00004964"/>
    </source>
</evidence>
<accession>A0A8C6UHM4</accession>
<organism evidence="10 11">
    <name type="scientific">Neogobius melanostomus</name>
    <name type="common">round goby</name>
    <dbReference type="NCBI Taxonomy" id="47308"/>
    <lineage>
        <taxon>Eukaryota</taxon>
        <taxon>Metazoa</taxon>
        <taxon>Chordata</taxon>
        <taxon>Craniata</taxon>
        <taxon>Vertebrata</taxon>
        <taxon>Euteleostomi</taxon>
        <taxon>Actinopterygii</taxon>
        <taxon>Neopterygii</taxon>
        <taxon>Teleostei</taxon>
        <taxon>Neoteleostei</taxon>
        <taxon>Acanthomorphata</taxon>
        <taxon>Gobiaria</taxon>
        <taxon>Gobiiformes</taxon>
        <taxon>Gobioidei</taxon>
        <taxon>Gobiidae</taxon>
        <taxon>Benthophilinae</taxon>
        <taxon>Neogobiini</taxon>
        <taxon>Neogobius</taxon>
    </lineage>
</organism>
<dbReference type="Pfam" id="PF01704">
    <property type="entry name" value="UDPGP"/>
    <property type="match status" value="1"/>
</dbReference>
<dbReference type="Proteomes" id="UP000694523">
    <property type="component" value="Unplaced"/>
</dbReference>
<evidence type="ECO:0000256" key="7">
    <source>
        <dbReference type="ARBA" id="ARBA00022695"/>
    </source>
</evidence>
<keyword evidence="11" id="KW-1185">Reference proteome</keyword>
<dbReference type="PANTHER" id="PTHR43511">
    <property type="match status" value="1"/>
</dbReference>
<dbReference type="InterPro" id="IPR002618">
    <property type="entry name" value="UDPGP_fam"/>
</dbReference>
<dbReference type="GO" id="GO:0003983">
    <property type="term" value="F:UTP:glucose-1-phosphate uridylyltransferase activity"/>
    <property type="evidence" value="ECO:0007669"/>
    <property type="project" value="UniProtKB-EC"/>
</dbReference>
<keyword evidence="7" id="KW-0548">Nucleotidyltransferase</keyword>
<name>A0A8C6UHM4_9GOBI</name>
<reference evidence="10" key="1">
    <citation type="submission" date="2025-08" db="UniProtKB">
        <authorList>
            <consortium name="Ensembl"/>
        </authorList>
    </citation>
    <scope>IDENTIFICATION</scope>
</reference>
<evidence type="ECO:0000256" key="3">
    <source>
        <dbReference type="ARBA" id="ARBA00011823"/>
    </source>
</evidence>
<protein>
    <recommendedName>
        <fullName evidence="5">UTP--glucose-1-phosphate uridylyltransferase</fullName>
        <ecNumber evidence="4">2.7.7.9</ecNumber>
    </recommendedName>
</protein>
<evidence type="ECO:0000256" key="2">
    <source>
        <dbReference type="ARBA" id="ARBA00010401"/>
    </source>
</evidence>
<dbReference type="EC" id="2.7.7.9" evidence="4"/>
<comment type="subunit">
    <text evidence="3">Homooctamer.</text>
</comment>
<dbReference type="Gene3D" id="3.90.550.10">
    <property type="entry name" value="Spore Coat Polysaccharide Biosynthesis Protein SpsA, Chain A"/>
    <property type="match status" value="1"/>
</dbReference>
<evidence type="ECO:0000313" key="11">
    <source>
        <dbReference type="Proteomes" id="UP000694523"/>
    </source>
</evidence>
<comment type="similarity">
    <text evidence="2">Belongs to the UDPGP type 1 family.</text>
</comment>
<dbReference type="InterPro" id="IPR029044">
    <property type="entry name" value="Nucleotide-diphossugar_trans"/>
</dbReference>
<dbReference type="UniPathway" id="UPA00164"/>
<sequence>FNQSRYPRLNKESLLPVAINMSMNGSNTEGWYPPGHGDIYASFYNSGLLDQLIAEGKEYIFVSNIDNLGATVDLHILHHLVSQPNGKRCEFVMEVTDKTRADVKIAQVPKAHVDEFKSVSKFKIFNTNNLWISLAAIKRLQEQSEMDMEIIVNPKTLDGGQNVIQLETAVGAAIKCFDNALGINVPRSRFLPVKTSSDLLLVMSNLYIKKKKRLCLSVF</sequence>
<evidence type="ECO:0000313" key="10">
    <source>
        <dbReference type="Ensembl" id="ENSNMLP00000036257.1"/>
    </source>
</evidence>
<dbReference type="GO" id="GO:0006011">
    <property type="term" value="P:UDP-alpha-D-glucose metabolic process"/>
    <property type="evidence" value="ECO:0007669"/>
    <property type="project" value="InterPro"/>
</dbReference>
<evidence type="ECO:0000256" key="5">
    <source>
        <dbReference type="ARBA" id="ARBA00019048"/>
    </source>
</evidence>
<comment type="catalytic activity">
    <reaction evidence="9">
        <text>alpha-D-glucose 1-phosphate + UTP + H(+) = UDP-alpha-D-glucose + diphosphate</text>
        <dbReference type="Rhea" id="RHEA:19889"/>
        <dbReference type="ChEBI" id="CHEBI:15378"/>
        <dbReference type="ChEBI" id="CHEBI:33019"/>
        <dbReference type="ChEBI" id="CHEBI:46398"/>
        <dbReference type="ChEBI" id="CHEBI:58601"/>
        <dbReference type="ChEBI" id="CHEBI:58885"/>
        <dbReference type="EC" id="2.7.7.9"/>
    </reaction>
    <physiologicalReaction direction="left-to-right" evidence="9">
        <dbReference type="Rhea" id="RHEA:19890"/>
    </physiologicalReaction>
</comment>
<dbReference type="GO" id="GO:0005978">
    <property type="term" value="P:glycogen biosynthetic process"/>
    <property type="evidence" value="ECO:0007669"/>
    <property type="project" value="UniProtKB-UniPathway"/>
</dbReference>
<comment type="pathway">
    <text evidence="1">Glycan biosynthesis; glycogen biosynthesis.</text>
</comment>
<evidence type="ECO:0000256" key="6">
    <source>
        <dbReference type="ARBA" id="ARBA00022679"/>
    </source>
</evidence>
<dbReference type="InterPro" id="IPR016267">
    <property type="entry name" value="UDPGP_trans"/>
</dbReference>
<dbReference type="AlphaFoldDB" id="A0A8C6UHM4"/>
<comment type="function">
    <text evidence="8">UTP--glucose-1-phosphate uridylyltransferase catalyzing the conversion of glucose-1-phosphate into UDP-glucose, a crucial precursor for the production of glycogen.</text>
</comment>
<keyword evidence="6" id="KW-0808">Transferase</keyword>
<dbReference type="Ensembl" id="ENSNMLT00000040396.1">
    <property type="protein sequence ID" value="ENSNMLP00000036257.1"/>
    <property type="gene ID" value="ENSNMLG00000022496.1"/>
</dbReference>
<evidence type="ECO:0000256" key="9">
    <source>
        <dbReference type="ARBA" id="ARBA00047432"/>
    </source>
</evidence>
<evidence type="ECO:0000256" key="8">
    <source>
        <dbReference type="ARBA" id="ARBA00023579"/>
    </source>
</evidence>
<reference evidence="10" key="2">
    <citation type="submission" date="2025-09" db="UniProtKB">
        <authorList>
            <consortium name="Ensembl"/>
        </authorList>
    </citation>
    <scope>IDENTIFICATION</scope>
</reference>
<evidence type="ECO:0000256" key="4">
    <source>
        <dbReference type="ARBA" id="ARBA00012415"/>
    </source>
</evidence>
<dbReference type="SUPFAM" id="SSF53448">
    <property type="entry name" value="Nucleotide-diphospho-sugar transferases"/>
    <property type="match status" value="1"/>
</dbReference>